<reference evidence="2" key="2">
    <citation type="submission" date="2020-09" db="EMBL/GenBank/DDBJ databases">
        <authorList>
            <person name="Sun Q."/>
            <person name="Zhou Y."/>
        </authorList>
    </citation>
    <scope>NUCLEOTIDE SEQUENCE</scope>
    <source>
        <strain evidence="2">CGMCC 1.15958</strain>
    </source>
</reference>
<comment type="caution">
    <text evidence="2">The sequence shown here is derived from an EMBL/GenBank/DDBJ whole genome shotgun (WGS) entry which is preliminary data.</text>
</comment>
<accession>A0A916Z5D7</accession>
<dbReference type="EMBL" id="BMKK01000013">
    <property type="protein sequence ID" value="GGD77580.1"/>
    <property type="molecule type" value="Genomic_DNA"/>
</dbReference>
<evidence type="ECO:0000313" key="3">
    <source>
        <dbReference type="Proteomes" id="UP000609064"/>
    </source>
</evidence>
<feature type="coiled-coil region" evidence="1">
    <location>
        <begin position="287"/>
        <end position="324"/>
    </location>
</feature>
<sequence>MKQQLQRVLGIAMLLFSSFITVSAQEALIYLESASLSQKDISQRYMSYVSAVSHGKSARKVEKRRISLLETVQQARNQAEILPPFKGDRALKDALVSYLGIMFNILNEDYGKIVNLEDIAEQSYDNMEAYFMAQDMANKKQDIAYKKYESIYEDFAKKNNITLISKESELSLKLKQANTVNSYYHALYLMFFKSYKQDFYLSDAINKNNVSGIEQNKNTLVKYANETITKLDTMKAFEDDRTLIMACRDLMQFYVEEGSKMQIYTEFLLKNENFAKMSKAFNSKSDRQRTQADVDTYNKEVNEINALTNTYNKTNQELNNKRAKYINGWNDAVSRFLDNHVPKYK</sequence>
<reference evidence="2" key="1">
    <citation type="journal article" date="2014" name="Int. J. Syst. Evol. Microbiol.">
        <title>Complete genome sequence of Corynebacterium casei LMG S-19264T (=DSM 44701T), isolated from a smear-ripened cheese.</title>
        <authorList>
            <consortium name="US DOE Joint Genome Institute (JGI-PGF)"/>
            <person name="Walter F."/>
            <person name="Albersmeier A."/>
            <person name="Kalinowski J."/>
            <person name="Ruckert C."/>
        </authorList>
    </citation>
    <scope>NUCLEOTIDE SEQUENCE</scope>
    <source>
        <strain evidence="2">CGMCC 1.15958</strain>
    </source>
</reference>
<protein>
    <submittedName>
        <fullName evidence="2">Uncharacterized protein</fullName>
    </submittedName>
</protein>
<dbReference type="AlphaFoldDB" id="A0A916Z5D7"/>
<dbReference type="Proteomes" id="UP000609064">
    <property type="component" value="Unassembled WGS sequence"/>
</dbReference>
<name>A0A916Z5D7_9BACT</name>
<evidence type="ECO:0000313" key="2">
    <source>
        <dbReference type="EMBL" id="GGD77580.1"/>
    </source>
</evidence>
<gene>
    <name evidence="2" type="ORF">GCM10011514_46850</name>
</gene>
<keyword evidence="1" id="KW-0175">Coiled coil</keyword>
<organism evidence="2 3">
    <name type="scientific">Emticicia aquatilis</name>
    <dbReference type="NCBI Taxonomy" id="1537369"/>
    <lineage>
        <taxon>Bacteria</taxon>
        <taxon>Pseudomonadati</taxon>
        <taxon>Bacteroidota</taxon>
        <taxon>Cytophagia</taxon>
        <taxon>Cytophagales</taxon>
        <taxon>Leadbetterellaceae</taxon>
        <taxon>Emticicia</taxon>
    </lineage>
</organism>
<keyword evidence="3" id="KW-1185">Reference proteome</keyword>
<dbReference type="RefSeq" id="WP_188770053.1">
    <property type="nucleotide sequence ID" value="NZ_BMKK01000013.1"/>
</dbReference>
<proteinExistence type="predicted"/>
<evidence type="ECO:0000256" key="1">
    <source>
        <dbReference type="SAM" id="Coils"/>
    </source>
</evidence>